<dbReference type="InterPro" id="IPR005135">
    <property type="entry name" value="Endo/exonuclease/phosphatase"/>
</dbReference>
<dbReference type="CDD" id="cd01650">
    <property type="entry name" value="RT_nLTR_like"/>
    <property type="match status" value="1"/>
</dbReference>
<keyword evidence="3" id="KW-1185">Reference proteome</keyword>
<dbReference type="PROSITE" id="PS50878">
    <property type="entry name" value="RT_POL"/>
    <property type="match status" value="1"/>
</dbReference>
<dbReference type="CDD" id="cd09076">
    <property type="entry name" value="L1-EN"/>
    <property type="match status" value="1"/>
</dbReference>
<dbReference type="GeneTree" id="ENSGT00940000163895"/>
<sequence>MTDDSQTHLEAGISRADILKPKVTLRVGCWNVRTLYQTGKLAQVIKEMESYNLELIGVSETRWTGSGNRQLATGHQIMYSGRTDDHHSRGVAIITTKQVHKCLLEWKPVNERIIKARYNSSFAKLTVIVCYAPTEDSPEVEKDIFYDKLQELVDETPSHDVLLIMGDLNAKVGSKNEGKESTMGKQGMGEINDNGERLTALCQENRLVIGGTIFEHKNIHKLTWTSPDGNTRNQIDHIIINNRWRSSLQDVVAKRGADVGSDHTLVVAKIRLKLRKTKKIDQREPAMNVAKLKDPDVRKSFQTQVKNRFTVLQNQQELDLYNFNKALLEAGEKWLGPRRRRKEVWISDETWRKIDERKEKKKKILTTKSHRQKAQLQTLYSALDKEVKKSARADRKAYIEKIAEEAEAAASKQDMGTLYKLTKSLTNRFQATDIPIKDSNGKTMTKEEDQLRGWKEHFQRVLNRDDPATEANITPAVDLLDIETEPPNVEEVKIAIKGLKNGKAPGIDRVQAELLKAEEHQTALALTEILRDIWTSEETPQSWKMGLIIKLPKKGDLSNCNNWRGIMLLPVTSKVLSRIILNRLSDTIDHYLRKEQAGFRKGRSCAEHIFTLRQIIEQSNEWRATIYINFIDFAKAFDSINRTALWKILSHYGIPNKIISIIKMLYRDFGAKVICGSNLTEEFIIKTGVKQGCLLSPLLFSLCIDWLMKETKGNNKRGISWTFTETLEDIDFADDIALLAHRQKDIQGKTEDLATYGKQIGININSDKTKVMKISKIQPAAHHQ</sequence>
<dbReference type="InterPro" id="IPR043502">
    <property type="entry name" value="DNA/RNA_pol_sf"/>
</dbReference>
<evidence type="ECO:0000313" key="3">
    <source>
        <dbReference type="Proteomes" id="UP000694546"/>
    </source>
</evidence>
<dbReference type="Ensembl" id="ENSGMOT00000053730.1">
    <property type="protein sequence ID" value="ENSGMOP00000036330.1"/>
    <property type="gene ID" value="ENSGMOG00000023089.1"/>
</dbReference>
<dbReference type="Proteomes" id="UP000694546">
    <property type="component" value="Chromosome 3"/>
</dbReference>
<dbReference type="AlphaFoldDB" id="A0A8C5AS22"/>
<protein>
    <recommendedName>
        <fullName evidence="1">Reverse transcriptase domain-containing protein</fullName>
    </recommendedName>
</protein>
<dbReference type="InterPro" id="IPR036691">
    <property type="entry name" value="Endo/exonu/phosph_ase_sf"/>
</dbReference>
<dbReference type="Gene3D" id="3.60.10.10">
    <property type="entry name" value="Endonuclease/exonuclease/phosphatase"/>
    <property type="match status" value="1"/>
</dbReference>
<proteinExistence type="predicted"/>
<dbReference type="OMA" id="EDIMSAN"/>
<evidence type="ECO:0000259" key="1">
    <source>
        <dbReference type="PROSITE" id="PS50878"/>
    </source>
</evidence>
<dbReference type="SUPFAM" id="SSF56672">
    <property type="entry name" value="DNA/RNA polymerases"/>
    <property type="match status" value="1"/>
</dbReference>
<dbReference type="SUPFAM" id="SSF56219">
    <property type="entry name" value="DNase I-like"/>
    <property type="match status" value="1"/>
</dbReference>
<dbReference type="InterPro" id="IPR000477">
    <property type="entry name" value="RT_dom"/>
</dbReference>
<accession>A0A8C5AS22</accession>
<dbReference type="GO" id="GO:0003824">
    <property type="term" value="F:catalytic activity"/>
    <property type="evidence" value="ECO:0007669"/>
    <property type="project" value="InterPro"/>
</dbReference>
<feature type="domain" description="Reverse transcriptase" evidence="1">
    <location>
        <begin position="532"/>
        <end position="784"/>
    </location>
</feature>
<reference evidence="2" key="2">
    <citation type="submission" date="2025-09" db="UniProtKB">
        <authorList>
            <consortium name="Ensembl"/>
        </authorList>
    </citation>
    <scope>IDENTIFICATION</scope>
</reference>
<dbReference type="Pfam" id="PF03372">
    <property type="entry name" value="Exo_endo_phos"/>
    <property type="match status" value="1"/>
</dbReference>
<evidence type="ECO:0000313" key="2">
    <source>
        <dbReference type="Ensembl" id="ENSGMOP00000036330.1"/>
    </source>
</evidence>
<organism evidence="2 3">
    <name type="scientific">Gadus morhua</name>
    <name type="common">Atlantic cod</name>
    <dbReference type="NCBI Taxonomy" id="8049"/>
    <lineage>
        <taxon>Eukaryota</taxon>
        <taxon>Metazoa</taxon>
        <taxon>Chordata</taxon>
        <taxon>Craniata</taxon>
        <taxon>Vertebrata</taxon>
        <taxon>Euteleostomi</taxon>
        <taxon>Actinopterygii</taxon>
        <taxon>Neopterygii</taxon>
        <taxon>Teleostei</taxon>
        <taxon>Neoteleostei</taxon>
        <taxon>Acanthomorphata</taxon>
        <taxon>Zeiogadaria</taxon>
        <taxon>Gadariae</taxon>
        <taxon>Gadiformes</taxon>
        <taxon>Gadoidei</taxon>
        <taxon>Gadidae</taxon>
        <taxon>Gadus</taxon>
    </lineage>
</organism>
<dbReference type="Pfam" id="PF00078">
    <property type="entry name" value="RVT_1"/>
    <property type="match status" value="1"/>
</dbReference>
<dbReference type="PANTHER" id="PTHR19446">
    <property type="entry name" value="REVERSE TRANSCRIPTASES"/>
    <property type="match status" value="1"/>
</dbReference>
<name>A0A8C5AS22_GADMO</name>
<reference evidence="2" key="1">
    <citation type="submission" date="2025-08" db="UniProtKB">
        <authorList>
            <consortium name="Ensembl"/>
        </authorList>
    </citation>
    <scope>IDENTIFICATION</scope>
</reference>